<sequence>MLNNPSNFCVFIPVCLHLIS</sequence>
<name>A0A0E9TYZ2_ANGAN</name>
<dbReference type="AlphaFoldDB" id="A0A0E9TYZ2"/>
<reference evidence="1" key="2">
    <citation type="journal article" date="2015" name="Fish Shellfish Immunol.">
        <title>Early steps in the European eel (Anguilla anguilla)-Vibrio vulnificus interaction in the gills: Role of the RtxA13 toxin.</title>
        <authorList>
            <person name="Callol A."/>
            <person name="Pajuelo D."/>
            <person name="Ebbesson L."/>
            <person name="Teles M."/>
            <person name="MacKenzie S."/>
            <person name="Amaro C."/>
        </authorList>
    </citation>
    <scope>NUCLEOTIDE SEQUENCE</scope>
</reference>
<accession>A0A0E9TYZ2</accession>
<protein>
    <submittedName>
        <fullName evidence="1">Uncharacterized protein</fullName>
    </submittedName>
</protein>
<proteinExistence type="predicted"/>
<dbReference type="EMBL" id="GBXM01049875">
    <property type="protein sequence ID" value="JAH58702.1"/>
    <property type="molecule type" value="Transcribed_RNA"/>
</dbReference>
<evidence type="ECO:0000313" key="1">
    <source>
        <dbReference type="EMBL" id="JAH58702.1"/>
    </source>
</evidence>
<reference evidence="1" key="1">
    <citation type="submission" date="2014-11" db="EMBL/GenBank/DDBJ databases">
        <authorList>
            <person name="Amaro Gonzalez C."/>
        </authorList>
    </citation>
    <scope>NUCLEOTIDE SEQUENCE</scope>
</reference>
<organism evidence="1">
    <name type="scientific">Anguilla anguilla</name>
    <name type="common">European freshwater eel</name>
    <name type="synonym">Muraena anguilla</name>
    <dbReference type="NCBI Taxonomy" id="7936"/>
    <lineage>
        <taxon>Eukaryota</taxon>
        <taxon>Metazoa</taxon>
        <taxon>Chordata</taxon>
        <taxon>Craniata</taxon>
        <taxon>Vertebrata</taxon>
        <taxon>Euteleostomi</taxon>
        <taxon>Actinopterygii</taxon>
        <taxon>Neopterygii</taxon>
        <taxon>Teleostei</taxon>
        <taxon>Anguilliformes</taxon>
        <taxon>Anguillidae</taxon>
        <taxon>Anguilla</taxon>
    </lineage>
</organism>